<dbReference type="EMBL" id="PEXW01000001">
    <property type="protein sequence ID" value="PIS41063.1"/>
    <property type="molecule type" value="Genomic_DNA"/>
</dbReference>
<dbReference type="Gene3D" id="3.30.750.24">
    <property type="entry name" value="STAS domain"/>
    <property type="match status" value="1"/>
</dbReference>
<gene>
    <name evidence="2" type="ORF">COT26_00005</name>
</gene>
<evidence type="ECO:0000259" key="1">
    <source>
        <dbReference type="Pfam" id="PF01740"/>
    </source>
</evidence>
<name>A0A2H0YTI2_9BACT</name>
<dbReference type="InterPro" id="IPR002645">
    <property type="entry name" value="STAS_dom"/>
</dbReference>
<dbReference type="AlphaFoldDB" id="A0A2H0YTI2"/>
<dbReference type="SUPFAM" id="SSF52091">
    <property type="entry name" value="SpoIIaa-like"/>
    <property type="match status" value="1"/>
</dbReference>
<proteinExistence type="predicted"/>
<dbReference type="Proteomes" id="UP000236845">
    <property type="component" value="Unassembled WGS sequence"/>
</dbReference>
<evidence type="ECO:0000313" key="3">
    <source>
        <dbReference type="Proteomes" id="UP000236845"/>
    </source>
</evidence>
<dbReference type="InterPro" id="IPR036513">
    <property type="entry name" value="STAS_dom_sf"/>
</dbReference>
<sequence>MSPDAEQTSSITAETKQGILVVALRGNLDSSNRINAFREKIDQALDKGIRKFIINLSGTVWVNMNSIAIHCLIAEFNDVQKVNGEMVFCYPQDKFGSLLTATRINGLCFLFC</sequence>
<accession>A0A2H0YTI2</accession>
<evidence type="ECO:0000313" key="2">
    <source>
        <dbReference type="EMBL" id="PIS41063.1"/>
    </source>
</evidence>
<reference evidence="3" key="1">
    <citation type="submission" date="2017-09" db="EMBL/GenBank/DDBJ databases">
        <title>Depth-based differentiation of microbial function through sediment-hosted aquifers and enrichment of novel symbionts in the deep terrestrial subsurface.</title>
        <authorList>
            <person name="Probst A.J."/>
            <person name="Ladd B."/>
            <person name="Jarett J.K."/>
            <person name="Geller-Mcgrath D.E."/>
            <person name="Sieber C.M.K."/>
            <person name="Emerson J.B."/>
            <person name="Anantharaman K."/>
            <person name="Thomas B.C."/>
            <person name="Malmstrom R."/>
            <person name="Stieglmeier M."/>
            <person name="Klingl A."/>
            <person name="Woyke T."/>
            <person name="Ryan C.M."/>
            <person name="Banfield J.F."/>
        </authorList>
    </citation>
    <scope>NUCLEOTIDE SEQUENCE [LARGE SCALE GENOMIC DNA]</scope>
</reference>
<feature type="domain" description="STAS" evidence="1">
    <location>
        <begin position="11"/>
        <end position="104"/>
    </location>
</feature>
<organism evidence="2 3">
    <name type="scientific">Candidatus Kerfeldbacteria bacterium CG08_land_8_20_14_0_20_43_14</name>
    <dbReference type="NCBI Taxonomy" id="2014246"/>
    <lineage>
        <taxon>Bacteria</taxon>
        <taxon>Candidatus Kerfeldiibacteriota</taxon>
    </lineage>
</organism>
<dbReference type="CDD" id="cd07043">
    <property type="entry name" value="STAS_anti-anti-sigma_factors"/>
    <property type="match status" value="1"/>
</dbReference>
<protein>
    <recommendedName>
        <fullName evidence="1">STAS domain-containing protein</fullName>
    </recommendedName>
</protein>
<dbReference type="Pfam" id="PF01740">
    <property type="entry name" value="STAS"/>
    <property type="match status" value="1"/>
</dbReference>
<dbReference type="PANTHER" id="PTHR33495">
    <property type="entry name" value="ANTI-SIGMA FACTOR ANTAGONIST TM_1081-RELATED-RELATED"/>
    <property type="match status" value="1"/>
</dbReference>
<dbReference type="GO" id="GO:0043856">
    <property type="term" value="F:anti-sigma factor antagonist activity"/>
    <property type="evidence" value="ECO:0007669"/>
    <property type="project" value="TreeGrafter"/>
</dbReference>
<comment type="caution">
    <text evidence="2">The sequence shown here is derived from an EMBL/GenBank/DDBJ whole genome shotgun (WGS) entry which is preliminary data.</text>
</comment>